<dbReference type="EMBL" id="JRRC01051365">
    <property type="protein sequence ID" value="KHF98760.1"/>
    <property type="molecule type" value="Genomic_DNA"/>
</dbReference>
<dbReference type="AlphaFoldDB" id="A0A0B0MIN7"/>
<accession>A0A0B0MIN7</accession>
<dbReference type="EMBL" id="KN402147">
    <property type="protein sequence ID" value="KHG14710.1"/>
    <property type="molecule type" value="Genomic_DNA"/>
</dbReference>
<proteinExistence type="predicted"/>
<organism evidence="1 3">
    <name type="scientific">Gossypium arboreum</name>
    <name type="common">Tree cotton</name>
    <name type="synonym">Gossypium nanking</name>
    <dbReference type="NCBI Taxonomy" id="29729"/>
    <lineage>
        <taxon>Eukaryota</taxon>
        <taxon>Viridiplantae</taxon>
        <taxon>Streptophyta</taxon>
        <taxon>Embryophyta</taxon>
        <taxon>Tracheophyta</taxon>
        <taxon>Spermatophyta</taxon>
        <taxon>Magnoliopsida</taxon>
        <taxon>eudicotyledons</taxon>
        <taxon>Gunneridae</taxon>
        <taxon>Pentapetalae</taxon>
        <taxon>rosids</taxon>
        <taxon>malvids</taxon>
        <taxon>Malvales</taxon>
        <taxon>Malvaceae</taxon>
        <taxon>Malvoideae</taxon>
        <taxon>Gossypium</taxon>
    </lineage>
</organism>
<reference evidence="3" key="2">
    <citation type="submission" date="2014-09" db="EMBL/GenBank/DDBJ databases">
        <authorList>
            <person name="Mudge J."/>
            <person name="Ramaraj T."/>
            <person name="Lindquist I.E."/>
            <person name="Bharti A.K."/>
            <person name="Sundararajan A."/>
            <person name="Cameron C.T."/>
            <person name="Woodward J.E."/>
            <person name="May G.D."/>
            <person name="Brubaker C."/>
            <person name="Broadhvest J."/>
            <person name="Wilkins T.A."/>
        </authorList>
    </citation>
    <scope>NUCLEOTIDE SEQUENCE</scope>
    <source>
        <strain evidence="3">cv. AKA8401</strain>
    </source>
</reference>
<evidence type="ECO:0000313" key="3">
    <source>
        <dbReference type="Proteomes" id="UP000032142"/>
    </source>
</evidence>
<protein>
    <submittedName>
        <fullName evidence="1">Uncharacterized protein</fullName>
    </submittedName>
</protein>
<reference evidence="1" key="1">
    <citation type="submission" date="2014-09" db="EMBL/GenBank/DDBJ databases">
        <title>G. arboreum L. cv. AKA8401 A2 genome assembly version 1.0.</title>
        <authorList>
            <person name="Mudge J."/>
            <person name="Ramaraj T."/>
            <person name="Lindquist I.E."/>
            <person name="Bharti A.K."/>
            <person name="Sundararajan A."/>
            <person name="Cameron C.T."/>
            <person name="Woodward J.E."/>
            <person name="May G.D."/>
            <person name="Brubaker C."/>
            <person name="Broadhvest J."/>
            <person name="Wilkins T.A."/>
        </authorList>
    </citation>
    <scope>NUCLEOTIDE SEQUENCE</scope>
</reference>
<keyword evidence="3" id="KW-1185">Reference proteome</keyword>
<sequence length="29" mass="3366">MSQNMIHYHLIDFSQRNAQIGSVRTCTTL</sequence>
<evidence type="ECO:0000313" key="2">
    <source>
        <dbReference type="EMBL" id="KHG14710.1"/>
    </source>
</evidence>
<name>A0A0B0MIN7_GOSAR</name>
<evidence type="ECO:0000313" key="1">
    <source>
        <dbReference type="EMBL" id="KHF98760.1"/>
    </source>
</evidence>
<dbReference type="Proteomes" id="UP000032142">
    <property type="component" value="Unassembled WGS sequence"/>
</dbReference>
<gene>
    <name evidence="2" type="ORF">F383_17555</name>
    <name evidence="1" type="ORF">F383_37979</name>
</gene>